<dbReference type="NCBIfam" id="NF009136">
    <property type="entry name" value="PRK12489.1"/>
    <property type="match status" value="1"/>
</dbReference>
<feature type="transmembrane region" description="Helical" evidence="13">
    <location>
        <begin position="294"/>
        <end position="311"/>
    </location>
</feature>
<dbReference type="Proteomes" id="UP000254762">
    <property type="component" value="Unassembled WGS sequence"/>
</dbReference>
<keyword evidence="8 12" id="KW-0472">Membrane</keyword>
<dbReference type="NCBIfam" id="NF006927">
    <property type="entry name" value="PRK09412.1"/>
    <property type="match status" value="1"/>
</dbReference>
<dbReference type="NCBIfam" id="TIGR00770">
    <property type="entry name" value="Dcu"/>
    <property type="match status" value="1"/>
</dbReference>
<dbReference type="PIRSF" id="PIRSF004539">
    <property type="entry name" value="C4-dicrbxl_trns"/>
    <property type="match status" value="1"/>
</dbReference>
<feature type="transmembrane region" description="Helical" evidence="13">
    <location>
        <begin position="86"/>
        <end position="110"/>
    </location>
</feature>
<feature type="transmembrane region" description="Helical" evidence="13">
    <location>
        <begin position="260"/>
        <end position="282"/>
    </location>
</feature>
<sequence>MFWTELCIILVALMIGARIGGVFLGMIGGLGVGVMVFIFGLTPSTPPIDVILIILSVVLAAASLQASGGLDLLVKLAEKILRRHPRYITLLAPFICYIFTFMSGTGHVVYSLLPVISEVARDSGIRPERPLSISVIASQQAITASPISAAMAAMIGLMAPLGVSISTIMMICVPATLIGVAMGAIATFNKGKELKDDPEYQRRLAEGLIKPTQKESKNTVVTSRAKLSVALFLTSAIVIVLLGLIPALRPMVETAKGLQPLSMSAAIQITMLSFACLIVLLCRPQVDQIISGTVFRAGALAIVCAFGLAWMSETFVNGHIALIKAEVQTLLQQHTWLIAIMMFFVSAMVSSQAATTLILLPLGLALGLPAYALIGSWPAVNGYFFIPVAGQCLAALAFDDTGTTRIGKYVLNHSFMRPGLVNVIVSVIVGLFNRKNGSGLIVINVFIAHVTYYF</sequence>
<evidence type="ECO:0000256" key="12">
    <source>
        <dbReference type="PIRNR" id="PIRNR004539"/>
    </source>
</evidence>
<comment type="catalytic activity">
    <reaction evidence="11">
        <text>fumarate(in) + succinate(out) = fumarate(out) + succinate(in)</text>
        <dbReference type="Rhea" id="RHEA:29323"/>
        <dbReference type="ChEBI" id="CHEBI:29806"/>
        <dbReference type="ChEBI" id="CHEBI:30031"/>
    </reaction>
    <physiologicalReaction direction="right-to-left" evidence="11">
        <dbReference type="Rhea" id="RHEA:29325"/>
    </physiologicalReaction>
</comment>
<accession>A0A379SNN1</accession>
<evidence type="ECO:0000256" key="4">
    <source>
        <dbReference type="ARBA" id="ARBA00022475"/>
    </source>
</evidence>
<dbReference type="PANTHER" id="PTHR36106:SF1">
    <property type="entry name" value="ANAEROBIC C4-DICARBOXYLATE TRANSPORTER DCUB"/>
    <property type="match status" value="1"/>
</dbReference>
<keyword evidence="5 12" id="KW-0997">Cell inner membrane</keyword>
<feature type="transmembrane region" description="Helical" evidence="13">
    <location>
        <begin position="356"/>
        <end position="374"/>
    </location>
</feature>
<dbReference type="PANTHER" id="PTHR36106">
    <property type="entry name" value="ANAEROBIC C4-DICARBOXYLATE TRANSPORTER DCUB"/>
    <property type="match status" value="1"/>
</dbReference>
<comment type="similarity">
    <text evidence="2 12">Belongs to the DcuA/DcuB transporter (TC 2.A.13.1) family.</text>
</comment>
<protein>
    <recommendedName>
        <fullName evidence="12">C4-dicarboxylate transporter</fullName>
    </recommendedName>
</protein>
<evidence type="ECO:0000256" key="1">
    <source>
        <dbReference type="ARBA" id="ARBA00004429"/>
    </source>
</evidence>
<dbReference type="AlphaFoldDB" id="A0A379SNN1"/>
<evidence type="ECO:0000256" key="10">
    <source>
        <dbReference type="ARBA" id="ARBA00034284"/>
    </source>
</evidence>
<comment type="catalytic activity">
    <reaction evidence="9">
        <text>L-aspartate(in) + succinate(out) = L-aspartate(out) + succinate(in)</text>
        <dbReference type="Rhea" id="RHEA:29343"/>
        <dbReference type="ChEBI" id="CHEBI:29991"/>
        <dbReference type="ChEBI" id="CHEBI:30031"/>
    </reaction>
    <physiologicalReaction direction="right-to-left" evidence="9">
        <dbReference type="Rhea" id="RHEA:29345"/>
    </physiologicalReaction>
</comment>
<keyword evidence="4 12" id="KW-1003">Cell membrane</keyword>
<dbReference type="GO" id="GO:0015556">
    <property type="term" value="F:C4-dicarboxylate transmembrane transporter activity"/>
    <property type="evidence" value="ECO:0007669"/>
    <property type="project" value="InterPro"/>
</dbReference>
<dbReference type="GO" id="GO:0005886">
    <property type="term" value="C:plasma membrane"/>
    <property type="evidence" value="ECO:0007669"/>
    <property type="project" value="UniProtKB-SubCell"/>
</dbReference>
<evidence type="ECO:0000256" key="13">
    <source>
        <dbReference type="SAM" id="Phobius"/>
    </source>
</evidence>
<comment type="function">
    <text evidence="12">Responsible for the transport of C4-dicarboxylates.</text>
</comment>
<feature type="transmembrane region" description="Helical" evidence="13">
    <location>
        <begin position="7"/>
        <end position="38"/>
    </location>
</feature>
<dbReference type="InterPro" id="IPR004668">
    <property type="entry name" value="Anaer_Dcu_memb_transpt"/>
</dbReference>
<evidence type="ECO:0000256" key="7">
    <source>
        <dbReference type="ARBA" id="ARBA00022989"/>
    </source>
</evidence>
<feature type="transmembrane region" description="Helical" evidence="13">
    <location>
        <begin position="161"/>
        <end position="185"/>
    </location>
</feature>
<keyword evidence="3 12" id="KW-0813">Transport</keyword>
<evidence type="ECO:0000256" key="8">
    <source>
        <dbReference type="ARBA" id="ARBA00023136"/>
    </source>
</evidence>
<proteinExistence type="inferred from homology"/>
<evidence type="ECO:0000256" key="6">
    <source>
        <dbReference type="ARBA" id="ARBA00022692"/>
    </source>
</evidence>
<evidence type="ECO:0000256" key="11">
    <source>
        <dbReference type="ARBA" id="ARBA00034287"/>
    </source>
</evidence>
<comment type="subcellular location">
    <subcellularLocation>
        <location evidence="1 12">Cell inner membrane</location>
        <topology evidence="1 12">Multi-pass membrane protein</topology>
    </subcellularLocation>
</comment>
<gene>
    <name evidence="14" type="primary">dcuB2</name>
    <name evidence="14" type="ORF">NCTC7304_00345</name>
</gene>
<feature type="transmembrane region" description="Helical" evidence="13">
    <location>
        <begin position="410"/>
        <end position="431"/>
    </location>
</feature>
<evidence type="ECO:0000256" key="2">
    <source>
        <dbReference type="ARBA" id="ARBA00006413"/>
    </source>
</evidence>
<keyword evidence="6 13" id="KW-0812">Transmembrane</keyword>
<name>A0A379SNN1_SALER</name>
<keyword evidence="7 13" id="KW-1133">Transmembrane helix</keyword>
<evidence type="ECO:0000256" key="3">
    <source>
        <dbReference type="ARBA" id="ARBA00022448"/>
    </source>
</evidence>
<evidence type="ECO:0000313" key="15">
    <source>
        <dbReference type="Proteomes" id="UP000254762"/>
    </source>
</evidence>
<feature type="transmembrane region" description="Helical" evidence="13">
    <location>
        <begin position="331"/>
        <end position="349"/>
    </location>
</feature>
<feature type="transmembrane region" description="Helical" evidence="13">
    <location>
        <begin position="227"/>
        <end position="248"/>
    </location>
</feature>
<comment type="catalytic activity">
    <reaction evidence="10">
        <text>(S)-malate(in) + succinate(out) = (S)-malate(out) + succinate(in)</text>
        <dbReference type="Rhea" id="RHEA:29327"/>
        <dbReference type="ChEBI" id="CHEBI:15589"/>
        <dbReference type="ChEBI" id="CHEBI:30031"/>
    </reaction>
    <physiologicalReaction direction="right-to-left" evidence="10">
        <dbReference type="Rhea" id="RHEA:29329"/>
    </physiologicalReaction>
</comment>
<evidence type="ECO:0000256" key="9">
    <source>
        <dbReference type="ARBA" id="ARBA00034237"/>
    </source>
</evidence>
<reference evidence="14 15" key="1">
    <citation type="submission" date="2018-06" db="EMBL/GenBank/DDBJ databases">
        <authorList>
            <consortium name="Pathogen Informatics"/>
            <person name="Doyle S."/>
        </authorList>
    </citation>
    <scope>NUCLEOTIDE SEQUENCE [LARGE SCALE GENOMIC DNA]</scope>
    <source>
        <strain evidence="14 15">NCTC7304</strain>
    </source>
</reference>
<evidence type="ECO:0000256" key="5">
    <source>
        <dbReference type="ARBA" id="ARBA00022519"/>
    </source>
</evidence>
<feature type="transmembrane region" description="Helical" evidence="13">
    <location>
        <begin position="437"/>
        <end position="453"/>
    </location>
</feature>
<organism evidence="14 15">
    <name type="scientific">Salmonella enterica subsp. arizonae</name>
    <dbReference type="NCBI Taxonomy" id="59203"/>
    <lineage>
        <taxon>Bacteria</taxon>
        <taxon>Pseudomonadati</taxon>
        <taxon>Pseudomonadota</taxon>
        <taxon>Gammaproteobacteria</taxon>
        <taxon>Enterobacterales</taxon>
        <taxon>Enterobacteriaceae</taxon>
        <taxon>Salmonella</taxon>
    </lineage>
</organism>
<feature type="transmembrane region" description="Helical" evidence="13">
    <location>
        <begin position="50"/>
        <end position="74"/>
    </location>
</feature>
<dbReference type="Pfam" id="PF03605">
    <property type="entry name" value="DcuA_DcuB"/>
    <property type="match status" value="1"/>
</dbReference>
<evidence type="ECO:0000313" key="14">
    <source>
        <dbReference type="EMBL" id="SUG30987.1"/>
    </source>
</evidence>
<dbReference type="EMBL" id="UGXD01000002">
    <property type="protein sequence ID" value="SUG30987.1"/>
    <property type="molecule type" value="Genomic_DNA"/>
</dbReference>